<organism evidence="2 3">
    <name type="scientific">Tahibacter amnicola</name>
    <dbReference type="NCBI Taxonomy" id="2976241"/>
    <lineage>
        <taxon>Bacteria</taxon>
        <taxon>Pseudomonadati</taxon>
        <taxon>Pseudomonadota</taxon>
        <taxon>Gammaproteobacteria</taxon>
        <taxon>Lysobacterales</taxon>
        <taxon>Rhodanobacteraceae</taxon>
        <taxon>Tahibacter</taxon>
    </lineage>
</organism>
<proteinExistence type="predicted"/>
<feature type="chain" id="PRO_5045897218" evidence="1">
    <location>
        <begin position="17"/>
        <end position="648"/>
    </location>
</feature>
<gene>
    <name evidence="2" type="ORF">N4264_20090</name>
</gene>
<accession>A0ABY6BF99</accession>
<protein>
    <submittedName>
        <fullName evidence="2">Uncharacterized protein</fullName>
    </submittedName>
</protein>
<evidence type="ECO:0000313" key="2">
    <source>
        <dbReference type="EMBL" id="UXI67030.1"/>
    </source>
</evidence>
<dbReference type="Proteomes" id="UP001064632">
    <property type="component" value="Chromosome"/>
</dbReference>
<evidence type="ECO:0000313" key="3">
    <source>
        <dbReference type="Proteomes" id="UP001064632"/>
    </source>
</evidence>
<keyword evidence="1" id="KW-0732">Signal</keyword>
<name>A0ABY6BF99_9GAMM</name>
<dbReference type="EMBL" id="CP104694">
    <property type="protein sequence ID" value="UXI67030.1"/>
    <property type="molecule type" value="Genomic_DNA"/>
</dbReference>
<reference evidence="2" key="1">
    <citation type="submission" date="2022-09" db="EMBL/GenBank/DDBJ databases">
        <title>Tahibacter sp. nov., isolated from a fresh water.</title>
        <authorList>
            <person name="Baek J.H."/>
            <person name="Lee J.K."/>
            <person name="Kim J.M."/>
            <person name="Jeon C.O."/>
        </authorList>
    </citation>
    <scope>NUCLEOTIDE SEQUENCE</scope>
    <source>
        <strain evidence="2">W38</strain>
    </source>
</reference>
<evidence type="ECO:0000256" key="1">
    <source>
        <dbReference type="SAM" id="SignalP"/>
    </source>
</evidence>
<sequence length="648" mass="69641">MTATLLLAATGSVAMAQTAYYPAAMGRLPEALVAMPTGTTSVSLVVDASLAHPRATVWQAEHLLTRASTLAPDATPHDEFDVEGGGTSFTQMPLTDADGRQLWFADIVVLDAADGTPASPVSLTVGIDRNRDGHASWDELLCRAVNRRGEARCHVDLRGLVAESLWILTRREDGVIDDVFLQTRITGARFSVNAGKTIALSPFPDSLEVALPETVTTGTSFAAQIHHRALATDPAGVPLGGLLISDSAGAGAIAVPLRFSFTEVVQSGQAYSLTPYETHWGRPWTTVLLQPGERRTGLYVDNPNGSELLVKADHLLGVDVHVAYQPFAESRVDSTPQHWSDTIPEIAVLRQGTLVTTVMGDNALMICAFCSHSRRLLPGRYFIMPVNKTNRPMTVRIKVAISRMADENPPRNFRAVSGNYFNPQRQGDGVFVDAVHNDAIGVFYTFGEDGRPVWYSMAGTSPIGYVWTGTLYEQDRGTRAAGRFVMVADLAMPNHLIFSWNIRGKAGSNRLVLAARSACAPLDSLAAPLSGHWYAPGNPGWGMNVQGVGDATVLGAYFYDAEGRPRWAIGTSVDPGSVKSFAMQQVLGACPSCVYSSPTVTPIGEWTVDFASPAEGLSRPSVQFVAPLRGGFSRPQAVERATNMLSCR</sequence>
<feature type="signal peptide" evidence="1">
    <location>
        <begin position="1"/>
        <end position="16"/>
    </location>
</feature>
<keyword evidence="3" id="KW-1185">Reference proteome</keyword>
<dbReference type="RefSeq" id="WP_261694006.1">
    <property type="nucleotide sequence ID" value="NZ_CP104694.1"/>
</dbReference>